<name>A0A833WVN0_JUGRE</name>
<gene>
    <name evidence="1" type="ORF">F2P56_033120</name>
</gene>
<dbReference type="AlphaFoldDB" id="A0A833WVN0"/>
<sequence length="99" mass="11570">MFWIFFMGWVTESSFIRVLAWYTREFSSCFWSSVQGFSISLLCFLDHFNGGGDFVSYFVLSQLLSTFSQLRGTFSLAKGLFVKSFLKFSKFFFPNIIQI</sequence>
<dbReference type="EMBL" id="LIHL02000014">
    <property type="protein sequence ID" value="KAF5447579.1"/>
    <property type="molecule type" value="Genomic_DNA"/>
</dbReference>
<evidence type="ECO:0000313" key="1">
    <source>
        <dbReference type="EMBL" id="KAF5447579.1"/>
    </source>
</evidence>
<dbReference type="Gramene" id="Jr14_17510_p3">
    <property type="protein sequence ID" value="cds.Jr14_17510_p3"/>
    <property type="gene ID" value="Jr14_17510"/>
</dbReference>
<protein>
    <submittedName>
        <fullName evidence="1">Uncharacterized protein</fullName>
    </submittedName>
</protein>
<comment type="caution">
    <text evidence="1">The sequence shown here is derived from an EMBL/GenBank/DDBJ whole genome shotgun (WGS) entry which is preliminary data.</text>
</comment>
<evidence type="ECO:0000313" key="2">
    <source>
        <dbReference type="Proteomes" id="UP000619265"/>
    </source>
</evidence>
<proteinExistence type="predicted"/>
<dbReference type="Proteomes" id="UP000619265">
    <property type="component" value="Unassembled WGS sequence"/>
</dbReference>
<reference evidence="1" key="1">
    <citation type="submission" date="2015-10" db="EMBL/GenBank/DDBJ databases">
        <authorList>
            <person name="Martinez-Garcia P.J."/>
            <person name="Crepeau M.W."/>
            <person name="Puiu D."/>
            <person name="Gonzalez-Ibeas D."/>
            <person name="Whalen J."/>
            <person name="Stevens K."/>
            <person name="Paul R."/>
            <person name="Butterfield T."/>
            <person name="Britton M."/>
            <person name="Reagan R."/>
            <person name="Chakraborty S."/>
            <person name="Walawage S.L."/>
            <person name="Vasquez-Gross H.A."/>
            <person name="Cardeno C."/>
            <person name="Famula R."/>
            <person name="Pratt K."/>
            <person name="Kuruganti S."/>
            <person name="Aradhya M.K."/>
            <person name="Leslie C.A."/>
            <person name="Dandekar A.M."/>
            <person name="Salzberg S.L."/>
            <person name="Wegrzyn J.L."/>
            <person name="Langley C.H."/>
            <person name="Neale D.B."/>
        </authorList>
    </citation>
    <scope>NUCLEOTIDE SEQUENCE</scope>
    <source>
        <tissue evidence="1">Leaves</tissue>
    </source>
</reference>
<reference evidence="1" key="2">
    <citation type="submission" date="2020-03" db="EMBL/GenBank/DDBJ databases">
        <title>Walnut 2.0.</title>
        <authorList>
            <person name="Marrano A."/>
            <person name="Britton M."/>
            <person name="Zimin A.V."/>
            <person name="Zaini P.A."/>
            <person name="Workman R."/>
            <person name="Puiu D."/>
            <person name="Bianco L."/>
            <person name="Allen B.J."/>
            <person name="Troggio M."/>
            <person name="Leslie C.A."/>
            <person name="Timp W."/>
            <person name="Dendekar A."/>
            <person name="Salzberg S.L."/>
            <person name="Neale D.B."/>
        </authorList>
    </citation>
    <scope>NUCLEOTIDE SEQUENCE</scope>
    <source>
        <tissue evidence="1">Leaves</tissue>
    </source>
</reference>
<organism evidence="1 2">
    <name type="scientific">Juglans regia</name>
    <name type="common">English walnut</name>
    <dbReference type="NCBI Taxonomy" id="51240"/>
    <lineage>
        <taxon>Eukaryota</taxon>
        <taxon>Viridiplantae</taxon>
        <taxon>Streptophyta</taxon>
        <taxon>Embryophyta</taxon>
        <taxon>Tracheophyta</taxon>
        <taxon>Spermatophyta</taxon>
        <taxon>Magnoliopsida</taxon>
        <taxon>eudicotyledons</taxon>
        <taxon>Gunneridae</taxon>
        <taxon>Pentapetalae</taxon>
        <taxon>rosids</taxon>
        <taxon>fabids</taxon>
        <taxon>Fagales</taxon>
        <taxon>Juglandaceae</taxon>
        <taxon>Juglans</taxon>
    </lineage>
</organism>
<accession>A0A833WVN0</accession>